<evidence type="ECO:0000256" key="2">
    <source>
        <dbReference type="ARBA" id="ARBA00022801"/>
    </source>
</evidence>
<dbReference type="RefSeq" id="WP_063223660.1">
    <property type="nucleotide sequence ID" value="NZ_LJKA01000059.1"/>
</dbReference>
<dbReference type="Gene3D" id="3.90.79.10">
    <property type="entry name" value="Nucleoside Triphosphate Pyrophosphohydrolase"/>
    <property type="match status" value="1"/>
</dbReference>
<evidence type="ECO:0000313" key="5">
    <source>
        <dbReference type="Proteomes" id="UP000076501"/>
    </source>
</evidence>
<organism evidence="4 5">
    <name type="scientific">Bacillus cereus</name>
    <dbReference type="NCBI Taxonomy" id="1396"/>
    <lineage>
        <taxon>Bacteria</taxon>
        <taxon>Bacillati</taxon>
        <taxon>Bacillota</taxon>
        <taxon>Bacilli</taxon>
        <taxon>Bacillales</taxon>
        <taxon>Bacillaceae</taxon>
        <taxon>Bacillus</taxon>
        <taxon>Bacillus cereus group</taxon>
    </lineage>
</organism>
<dbReference type="PANTHER" id="PTHR43046">
    <property type="entry name" value="GDP-MANNOSE MANNOSYL HYDROLASE"/>
    <property type="match status" value="1"/>
</dbReference>
<name>A0A161QNB6_BACCE</name>
<reference evidence="4 5" key="1">
    <citation type="submission" date="2015-09" db="EMBL/GenBank/DDBJ databases">
        <title>Bacillus cereus food isolates.</title>
        <authorList>
            <person name="Boekhorst J."/>
        </authorList>
    </citation>
    <scope>NUCLEOTIDE SEQUENCE [LARGE SCALE GENOMIC DNA]</scope>
    <source>
        <strain evidence="4 5">B4082</strain>
    </source>
</reference>
<dbReference type="PANTHER" id="PTHR43046:SF14">
    <property type="entry name" value="MUTT_NUDIX FAMILY PROTEIN"/>
    <property type="match status" value="1"/>
</dbReference>
<accession>A0A161QNB6</accession>
<protein>
    <submittedName>
        <fullName evidence="4">MutT/nudix family protein</fullName>
    </submittedName>
</protein>
<sequence>MKVQFHHVARGVLIKDGKLLVAHYKEHHCFLPGGHIELGESVQHALIREWEKEIGTPCSIEKFLGVIENQWTDENTQHYEINHVFKVNSDTLEVETNPTSKESHLEFYWIVPDKENLRRHKVMPDTAVQTLMKKVQEQNIESYWVSTL</sequence>
<dbReference type="InterPro" id="IPR015797">
    <property type="entry name" value="NUDIX_hydrolase-like_dom_sf"/>
</dbReference>
<comment type="cofactor">
    <cofactor evidence="1">
        <name>Mg(2+)</name>
        <dbReference type="ChEBI" id="CHEBI:18420"/>
    </cofactor>
</comment>
<evidence type="ECO:0000259" key="3">
    <source>
        <dbReference type="PROSITE" id="PS51462"/>
    </source>
</evidence>
<proteinExistence type="predicted"/>
<dbReference type="EMBL" id="LJKA01000059">
    <property type="protein sequence ID" value="KZD30806.1"/>
    <property type="molecule type" value="Genomic_DNA"/>
</dbReference>
<evidence type="ECO:0000313" key="4">
    <source>
        <dbReference type="EMBL" id="KZD30806.1"/>
    </source>
</evidence>
<dbReference type="AlphaFoldDB" id="A0A161QNB6"/>
<dbReference type="GO" id="GO:0016787">
    <property type="term" value="F:hydrolase activity"/>
    <property type="evidence" value="ECO:0007669"/>
    <property type="project" value="UniProtKB-KW"/>
</dbReference>
<dbReference type="SUPFAM" id="SSF55811">
    <property type="entry name" value="Nudix"/>
    <property type="match status" value="1"/>
</dbReference>
<feature type="domain" description="Nudix hydrolase" evidence="3">
    <location>
        <begin position="4"/>
        <end position="134"/>
    </location>
</feature>
<gene>
    <name evidence="4" type="ORF">B4082_3741</name>
</gene>
<dbReference type="Pfam" id="PF00293">
    <property type="entry name" value="NUDIX"/>
    <property type="match status" value="1"/>
</dbReference>
<dbReference type="Proteomes" id="UP000076501">
    <property type="component" value="Unassembled WGS sequence"/>
</dbReference>
<dbReference type="PATRIC" id="fig|1396.539.peg.5207"/>
<comment type="caution">
    <text evidence="4">The sequence shown here is derived from an EMBL/GenBank/DDBJ whole genome shotgun (WGS) entry which is preliminary data.</text>
</comment>
<evidence type="ECO:0000256" key="1">
    <source>
        <dbReference type="ARBA" id="ARBA00001946"/>
    </source>
</evidence>
<dbReference type="InterPro" id="IPR000086">
    <property type="entry name" value="NUDIX_hydrolase_dom"/>
</dbReference>
<keyword evidence="2" id="KW-0378">Hydrolase</keyword>
<dbReference type="PROSITE" id="PS51462">
    <property type="entry name" value="NUDIX"/>
    <property type="match status" value="1"/>
</dbReference>